<reference evidence="2" key="2">
    <citation type="journal article" date="2022" name="Res Sq">
        <title>Comparative Genomics Reveals Insights into the Divergent Evolution of Astigmatic Mites and Household Pest Adaptations.</title>
        <authorList>
            <person name="Xiong Q."/>
            <person name="Wan A.T.-Y."/>
            <person name="Liu X.-Y."/>
            <person name="Fung C.S.-H."/>
            <person name="Xiao X."/>
            <person name="Malainual N."/>
            <person name="Hou J."/>
            <person name="Wang L."/>
            <person name="Wang M."/>
            <person name="Yang K."/>
            <person name="Cui Y."/>
            <person name="Leung E."/>
            <person name="Nong W."/>
            <person name="Shin S.-K."/>
            <person name="Au S."/>
            <person name="Jeong K.Y."/>
            <person name="Chew F.T."/>
            <person name="Hui J."/>
            <person name="Leung T.F."/>
            <person name="Tungtrongchitr A."/>
            <person name="Zhong N."/>
            <person name="Liu Z."/>
            <person name="Tsui S."/>
        </authorList>
    </citation>
    <scope>NUCLEOTIDE SEQUENCE</scope>
    <source>
        <strain evidence="2">Derf</strain>
        <tissue evidence="2">Whole organism</tissue>
    </source>
</reference>
<reference evidence="2" key="1">
    <citation type="submission" date="2013-05" db="EMBL/GenBank/DDBJ databases">
        <authorList>
            <person name="Yim A.K.Y."/>
            <person name="Chan T.F."/>
            <person name="Ji K.M."/>
            <person name="Liu X.Y."/>
            <person name="Zhou J.W."/>
            <person name="Li R.Q."/>
            <person name="Yang K.Y."/>
            <person name="Li J."/>
            <person name="Li M."/>
            <person name="Law P.T.W."/>
            <person name="Wu Y.L."/>
            <person name="Cai Z.L."/>
            <person name="Qin H."/>
            <person name="Bao Y."/>
            <person name="Leung R.K.K."/>
            <person name="Ng P.K.S."/>
            <person name="Zou J."/>
            <person name="Zhong X.J."/>
            <person name="Ran P.X."/>
            <person name="Zhong N.S."/>
            <person name="Liu Z.G."/>
            <person name="Tsui S.K.W."/>
        </authorList>
    </citation>
    <scope>NUCLEOTIDE SEQUENCE</scope>
    <source>
        <strain evidence="2">Derf</strain>
        <tissue evidence="2">Whole organism</tissue>
    </source>
</reference>
<gene>
    <name evidence="2" type="ORF">DERF_013551</name>
</gene>
<feature type="compositionally biased region" description="Low complexity" evidence="1">
    <location>
        <begin position="18"/>
        <end position="27"/>
    </location>
</feature>
<comment type="caution">
    <text evidence="2">The sequence shown here is derived from an EMBL/GenBank/DDBJ whole genome shotgun (WGS) entry which is preliminary data.</text>
</comment>
<accession>A0A922HME2</accession>
<evidence type="ECO:0000313" key="2">
    <source>
        <dbReference type="EMBL" id="KAH9497574.1"/>
    </source>
</evidence>
<dbReference type="EMBL" id="ASGP02000007">
    <property type="protein sequence ID" value="KAH9497574.1"/>
    <property type="molecule type" value="Genomic_DNA"/>
</dbReference>
<protein>
    <submittedName>
        <fullName evidence="2">Uncharacterized protein</fullName>
    </submittedName>
</protein>
<dbReference type="AlphaFoldDB" id="A0A922HME2"/>
<feature type="region of interest" description="Disordered" evidence="1">
    <location>
        <begin position="15"/>
        <end position="39"/>
    </location>
</feature>
<evidence type="ECO:0000313" key="3">
    <source>
        <dbReference type="Proteomes" id="UP000790347"/>
    </source>
</evidence>
<proteinExistence type="predicted"/>
<evidence type="ECO:0000256" key="1">
    <source>
        <dbReference type="SAM" id="MobiDB-lite"/>
    </source>
</evidence>
<name>A0A922HME2_DERFA</name>
<dbReference type="Proteomes" id="UP000790347">
    <property type="component" value="Unassembled WGS sequence"/>
</dbReference>
<sequence>MLFFFIGQPFYHHQLHRSSPFSSSSSTGDDHDDDDDDDQKRFPFNRMFVYNDIKVTDKTVNNCKFLYMKMVMSSIQCNLSILVTSTCHHSSM</sequence>
<keyword evidence="3" id="KW-1185">Reference proteome</keyword>
<organism evidence="2 3">
    <name type="scientific">Dermatophagoides farinae</name>
    <name type="common">American house dust mite</name>
    <dbReference type="NCBI Taxonomy" id="6954"/>
    <lineage>
        <taxon>Eukaryota</taxon>
        <taxon>Metazoa</taxon>
        <taxon>Ecdysozoa</taxon>
        <taxon>Arthropoda</taxon>
        <taxon>Chelicerata</taxon>
        <taxon>Arachnida</taxon>
        <taxon>Acari</taxon>
        <taxon>Acariformes</taxon>
        <taxon>Sarcoptiformes</taxon>
        <taxon>Astigmata</taxon>
        <taxon>Psoroptidia</taxon>
        <taxon>Analgoidea</taxon>
        <taxon>Pyroglyphidae</taxon>
        <taxon>Dermatophagoidinae</taxon>
        <taxon>Dermatophagoides</taxon>
    </lineage>
</organism>